<accession>A0A938WTL7</accession>
<dbReference type="EMBL" id="JACJJG010000077">
    <property type="protein sequence ID" value="MBM6674401.1"/>
    <property type="molecule type" value="Genomic_DNA"/>
</dbReference>
<protein>
    <submittedName>
        <fullName evidence="1">Uncharacterized protein</fullName>
    </submittedName>
</protein>
<name>A0A938WTL7_9BACT</name>
<evidence type="ECO:0000313" key="2">
    <source>
        <dbReference type="Proteomes" id="UP000706891"/>
    </source>
</evidence>
<sequence length="77" mass="9432">MEPRYVIILDFCIGALNIIRLTDEEVKESEKYDDFEEYLSTLEDKYDFRLNNCQWMTTENLNVYWYDNGQEVNKEQF</sequence>
<dbReference type="RefSeq" id="WP_205105560.1">
    <property type="nucleotide sequence ID" value="NZ_JACJJG010000077.1"/>
</dbReference>
<gene>
    <name evidence="1" type="ORF">H6A34_11015</name>
</gene>
<dbReference type="Proteomes" id="UP000706891">
    <property type="component" value="Unassembled WGS sequence"/>
</dbReference>
<organism evidence="1 2">
    <name type="scientific">Marseilla massiliensis</name>
    <dbReference type="NCBI Taxonomy" id="1841864"/>
    <lineage>
        <taxon>Bacteria</taxon>
        <taxon>Pseudomonadati</taxon>
        <taxon>Bacteroidota</taxon>
        <taxon>Bacteroidia</taxon>
        <taxon>Bacteroidales</taxon>
        <taxon>Prevotellaceae</taxon>
        <taxon>Marseilla</taxon>
    </lineage>
</organism>
<evidence type="ECO:0000313" key="1">
    <source>
        <dbReference type="EMBL" id="MBM6674401.1"/>
    </source>
</evidence>
<reference evidence="1" key="2">
    <citation type="journal article" date="2021" name="Sci. Rep.">
        <title>The distribution of antibiotic resistance genes in chicken gut microbiota commensals.</title>
        <authorList>
            <person name="Juricova H."/>
            <person name="Matiasovicova J."/>
            <person name="Kubasova T."/>
            <person name="Cejkova D."/>
            <person name="Rychlik I."/>
        </authorList>
    </citation>
    <scope>NUCLEOTIDE SEQUENCE</scope>
    <source>
        <strain evidence="1">An824</strain>
    </source>
</reference>
<keyword evidence="2" id="KW-1185">Reference proteome</keyword>
<reference evidence="1" key="1">
    <citation type="submission" date="2020-08" db="EMBL/GenBank/DDBJ databases">
        <authorList>
            <person name="Cejkova D."/>
            <person name="Kubasova T."/>
            <person name="Jahodarova E."/>
            <person name="Rychlik I."/>
        </authorList>
    </citation>
    <scope>NUCLEOTIDE SEQUENCE</scope>
    <source>
        <strain evidence="1">An824</strain>
    </source>
</reference>
<proteinExistence type="predicted"/>
<comment type="caution">
    <text evidence="1">The sequence shown here is derived from an EMBL/GenBank/DDBJ whole genome shotgun (WGS) entry which is preliminary data.</text>
</comment>
<dbReference type="AlphaFoldDB" id="A0A938WTL7"/>